<name>R7URY7_CAPTE</name>
<reference evidence="2 4" key="2">
    <citation type="journal article" date="2013" name="Nature">
        <title>Insights into bilaterian evolution from three spiralian genomes.</title>
        <authorList>
            <person name="Simakov O."/>
            <person name="Marletaz F."/>
            <person name="Cho S.J."/>
            <person name="Edsinger-Gonzales E."/>
            <person name="Havlak P."/>
            <person name="Hellsten U."/>
            <person name="Kuo D.H."/>
            <person name="Larsson T."/>
            <person name="Lv J."/>
            <person name="Arendt D."/>
            <person name="Savage R."/>
            <person name="Osoegawa K."/>
            <person name="de Jong P."/>
            <person name="Grimwood J."/>
            <person name="Chapman J.A."/>
            <person name="Shapiro H."/>
            <person name="Aerts A."/>
            <person name="Otillar R.P."/>
            <person name="Terry A.Y."/>
            <person name="Boore J.L."/>
            <person name="Grigoriev I.V."/>
            <person name="Lindberg D.R."/>
            <person name="Seaver E.C."/>
            <person name="Weisblat D.A."/>
            <person name="Putnam N.H."/>
            <person name="Rokhsar D.S."/>
        </authorList>
    </citation>
    <scope>NUCLEOTIDE SEQUENCE</scope>
    <source>
        <strain evidence="2 4">I ESC-2004</strain>
    </source>
</reference>
<gene>
    <name evidence="2" type="ORF">CAPTEDRAFT_207039</name>
</gene>
<dbReference type="STRING" id="283909.R7URY7"/>
<keyword evidence="4" id="KW-1185">Reference proteome</keyword>
<evidence type="ECO:0000313" key="4">
    <source>
        <dbReference type="Proteomes" id="UP000014760"/>
    </source>
</evidence>
<sequence>MGCGQSLNNRDPGSPAETKDGHNSDPVLAKSEKTVTGITKCDYLLSAVLGATLLIQRWYRRYLARLEVQRRATWSIFQSLEYTGEQDQLRDTYREYVLQTRIPLEVPIY</sequence>
<dbReference type="HOGENOM" id="CLU_2186425_0_0_1"/>
<feature type="region of interest" description="Disordered" evidence="1">
    <location>
        <begin position="1"/>
        <end position="27"/>
    </location>
</feature>
<evidence type="ECO:0000313" key="3">
    <source>
        <dbReference type="EnsemblMetazoa" id="CapteP207039"/>
    </source>
</evidence>
<reference evidence="4" key="1">
    <citation type="submission" date="2012-12" db="EMBL/GenBank/DDBJ databases">
        <authorList>
            <person name="Hellsten U."/>
            <person name="Grimwood J."/>
            <person name="Chapman J.A."/>
            <person name="Shapiro H."/>
            <person name="Aerts A."/>
            <person name="Otillar R.P."/>
            <person name="Terry A.Y."/>
            <person name="Boore J.L."/>
            <person name="Simakov O."/>
            <person name="Marletaz F."/>
            <person name="Cho S.-J."/>
            <person name="Edsinger-Gonzales E."/>
            <person name="Havlak P."/>
            <person name="Kuo D.-H."/>
            <person name="Larsson T."/>
            <person name="Lv J."/>
            <person name="Arendt D."/>
            <person name="Savage R."/>
            <person name="Osoegawa K."/>
            <person name="de Jong P."/>
            <person name="Lindberg D.R."/>
            <person name="Seaver E.C."/>
            <person name="Weisblat D.A."/>
            <person name="Putnam N.H."/>
            <person name="Grigoriev I.V."/>
            <person name="Rokhsar D.S."/>
        </authorList>
    </citation>
    <scope>NUCLEOTIDE SEQUENCE</scope>
    <source>
        <strain evidence="4">I ESC-2004</strain>
    </source>
</reference>
<dbReference type="Pfam" id="PF00612">
    <property type="entry name" value="IQ"/>
    <property type="match status" value="1"/>
</dbReference>
<dbReference type="AlphaFoldDB" id="R7URY7"/>
<dbReference type="EMBL" id="AMQN01001056">
    <property type="status" value="NOT_ANNOTATED_CDS"/>
    <property type="molecule type" value="Genomic_DNA"/>
</dbReference>
<evidence type="ECO:0000313" key="2">
    <source>
        <dbReference type="EMBL" id="ELU08960.1"/>
    </source>
</evidence>
<dbReference type="InterPro" id="IPR000048">
    <property type="entry name" value="IQ_motif_EF-hand-BS"/>
</dbReference>
<reference evidence="3" key="3">
    <citation type="submission" date="2015-06" db="UniProtKB">
        <authorList>
            <consortium name="EnsemblMetazoa"/>
        </authorList>
    </citation>
    <scope>IDENTIFICATION</scope>
</reference>
<accession>R7URY7</accession>
<proteinExistence type="predicted"/>
<feature type="compositionally biased region" description="Polar residues" evidence="1">
    <location>
        <begin position="1"/>
        <end position="11"/>
    </location>
</feature>
<organism evidence="2">
    <name type="scientific">Capitella teleta</name>
    <name type="common">Polychaete worm</name>
    <dbReference type="NCBI Taxonomy" id="283909"/>
    <lineage>
        <taxon>Eukaryota</taxon>
        <taxon>Metazoa</taxon>
        <taxon>Spiralia</taxon>
        <taxon>Lophotrochozoa</taxon>
        <taxon>Annelida</taxon>
        <taxon>Polychaeta</taxon>
        <taxon>Sedentaria</taxon>
        <taxon>Scolecida</taxon>
        <taxon>Capitellidae</taxon>
        <taxon>Capitella</taxon>
    </lineage>
</organism>
<protein>
    <submittedName>
        <fullName evidence="2 3">Uncharacterized protein</fullName>
    </submittedName>
</protein>
<dbReference type="Proteomes" id="UP000014760">
    <property type="component" value="Unassembled WGS sequence"/>
</dbReference>
<dbReference type="EnsemblMetazoa" id="CapteT207039">
    <property type="protein sequence ID" value="CapteP207039"/>
    <property type="gene ID" value="CapteG207039"/>
</dbReference>
<dbReference type="EMBL" id="KB298688">
    <property type="protein sequence ID" value="ELU08960.1"/>
    <property type="molecule type" value="Genomic_DNA"/>
</dbReference>
<dbReference type="OrthoDB" id="442428at2759"/>
<evidence type="ECO:0000256" key="1">
    <source>
        <dbReference type="SAM" id="MobiDB-lite"/>
    </source>
</evidence>